<protein>
    <submittedName>
        <fullName evidence="1">Uncharacterized protein</fullName>
    </submittedName>
</protein>
<gene>
    <name evidence="1" type="ORF">SETIT_6G006500v2</name>
</gene>
<organism evidence="1">
    <name type="scientific">Setaria italica</name>
    <name type="common">Foxtail millet</name>
    <name type="synonym">Panicum italicum</name>
    <dbReference type="NCBI Taxonomy" id="4555"/>
    <lineage>
        <taxon>Eukaryota</taxon>
        <taxon>Viridiplantae</taxon>
        <taxon>Streptophyta</taxon>
        <taxon>Embryophyta</taxon>
        <taxon>Tracheophyta</taxon>
        <taxon>Spermatophyta</taxon>
        <taxon>Magnoliopsida</taxon>
        <taxon>Liliopsida</taxon>
        <taxon>Poales</taxon>
        <taxon>Poaceae</taxon>
        <taxon>PACMAD clade</taxon>
        <taxon>Panicoideae</taxon>
        <taxon>Panicodae</taxon>
        <taxon>Paniceae</taxon>
        <taxon>Cenchrinae</taxon>
        <taxon>Setaria</taxon>
    </lineage>
</organism>
<proteinExistence type="predicted"/>
<sequence>MLAAVIGRRKTESGEPSFMVEKAVVKSADKLAFITGNDKYLTDVEGSIPVIIKSIGKIDPTSFPIQKKRA</sequence>
<dbReference type="OrthoDB" id="1555531at2759"/>
<accession>A0A368RGL7</accession>
<dbReference type="STRING" id="4555.A0A368RGL7"/>
<dbReference type="EMBL" id="CM003533">
    <property type="protein sequence ID" value="RCV29355.1"/>
    <property type="molecule type" value="Genomic_DNA"/>
</dbReference>
<dbReference type="AlphaFoldDB" id="A0A368RGL7"/>
<reference evidence="1" key="1">
    <citation type="journal article" date="2012" name="Nat. Biotechnol.">
        <title>Reference genome sequence of the model plant Setaria.</title>
        <authorList>
            <person name="Bennetzen J.L."/>
            <person name="Schmutz J."/>
            <person name="Wang H."/>
            <person name="Percifield R."/>
            <person name="Hawkins J."/>
            <person name="Pontaroli A.C."/>
            <person name="Estep M."/>
            <person name="Feng L."/>
            <person name="Vaughn J.N."/>
            <person name="Grimwood J."/>
            <person name="Jenkins J."/>
            <person name="Barry K."/>
            <person name="Lindquist E."/>
            <person name="Hellsten U."/>
            <person name="Deshpande S."/>
            <person name="Wang X."/>
            <person name="Wu X."/>
            <person name="Mitros T."/>
            <person name="Triplett J."/>
            <person name="Yang X."/>
            <person name="Ye C.Y."/>
            <person name="Mauro-Herrera M."/>
            <person name="Wang L."/>
            <person name="Li P."/>
            <person name="Sharma M."/>
            <person name="Sharma R."/>
            <person name="Ronald P.C."/>
            <person name="Panaud O."/>
            <person name="Kellogg E.A."/>
            <person name="Brutnell T.P."/>
            <person name="Doust A.N."/>
            <person name="Tuskan G.A."/>
            <person name="Rokhsar D."/>
            <person name="Devos K.M."/>
        </authorList>
    </citation>
    <scope>NUCLEOTIDE SEQUENCE [LARGE SCALE GENOMIC DNA]</scope>
    <source>
        <strain evidence="1">Yugu1</strain>
    </source>
</reference>
<reference evidence="1" key="2">
    <citation type="submission" date="2015-07" db="EMBL/GenBank/DDBJ databases">
        <authorList>
            <person name="Noorani M."/>
        </authorList>
    </citation>
    <scope>NUCLEOTIDE SEQUENCE</scope>
    <source>
        <strain evidence="1">Yugu1</strain>
    </source>
</reference>
<evidence type="ECO:0000313" key="1">
    <source>
        <dbReference type="EMBL" id="RCV29355.1"/>
    </source>
</evidence>
<name>A0A368RGL7_SETIT</name>